<sequence>MTSVRERFAQLSTTRQSSTRFVTVTMSASEGLHIGLSGRGRDRHDETSLAAEIEQTVTAAEEQYFTTLAELTEQLARERGISGRPRPSTPLSEPPGVDELMGHAVSGGGHVEVVALVGRVLFITFHRNAVRRPDLPTSALEAEVNEAIGAARRELAATGRQLRIAMRRQATPTSSPSPTTD</sequence>
<evidence type="ECO:0000313" key="2">
    <source>
        <dbReference type="EMBL" id="TQL79042.1"/>
    </source>
</evidence>
<evidence type="ECO:0000256" key="1">
    <source>
        <dbReference type="SAM" id="MobiDB-lite"/>
    </source>
</evidence>
<evidence type="ECO:0000313" key="3">
    <source>
        <dbReference type="Proteomes" id="UP000317043"/>
    </source>
</evidence>
<feature type="region of interest" description="Disordered" evidence="1">
    <location>
        <begin position="78"/>
        <end position="98"/>
    </location>
</feature>
<proteinExistence type="predicted"/>
<organism evidence="2 3">
    <name type="scientific">Stackebrandtia endophytica</name>
    <dbReference type="NCBI Taxonomy" id="1496996"/>
    <lineage>
        <taxon>Bacteria</taxon>
        <taxon>Bacillati</taxon>
        <taxon>Actinomycetota</taxon>
        <taxon>Actinomycetes</taxon>
        <taxon>Glycomycetales</taxon>
        <taxon>Glycomycetaceae</taxon>
        <taxon>Stackebrandtia</taxon>
    </lineage>
</organism>
<name>A0A543B2J9_9ACTN</name>
<dbReference type="Proteomes" id="UP000317043">
    <property type="component" value="Unassembled WGS sequence"/>
</dbReference>
<dbReference type="OrthoDB" id="9982822at2"/>
<comment type="caution">
    <text evidence="2">The sequence shown here is derived from an EMBL/GenBank/DDBJ whole genome shotgun (WGS) entry which is preliminary data.</text>
</comment>
<dbReference type="InParanoid" id="A0A543B2J9"/>
<dbReference type="EMBL" id="VFOW01000001">
    <property type="protein sequence ID" value="TQL79042.1"/>
    <property type="molecule type" value="Genomic_DNA"/>
</dbReference>
<protein>
    <submittedName>
        <fullName evidence="2">Uncharacterized protein</fullName>
    </submittedName>
</protein>
<dbReference type="RefSeq" id="WP_142044052.1">
    <property type="nucleotide sequence ID" value="NZ_JBHTGS010000002.1"/>
</dbReference>
<gene>
    <name evidence="2" type="ORF">FB566_4643</name>
</gene>
<accession>A0A543B2J9</accession>
<reference evidence="2 3" key="1">
    <citation type="submission" date="2019-06" db="EMBL/GenBank/DDBJ databases">
        <title>Sequencing the genomes of 1000 actinobacteria strains.</title>
        <authorList>
            <person name="Klenk H.-P."/>
        </authorList>
    </citation>
    <scope>NUCLEOTIDE SEQUENCE [LARGE SCALE GENOMIC DNA]</scope>
    <source>
        <strain evidence="2 3">DSM 45928</strain>
    </source>
</reference>
<keyword evidence="3" id="KW-1185">Reference proteome</keyword>
<dbReference type="AlphaFoldDB" id="A0A543B2J9"/>